<feature type="binding site" evidence="5">
    <location>
        <position position="148"/>
    </location>
    <ligand>
        <name>GTP</name>
        <dbReference type="ChEBI" id="CHEBI:37565"/>
    </ligand>
</feature>
<dbReference type="PRINTS" id="PR00328">
    <property type="entry name" value="SAR1GTPBP"/>
</dbReference>
<evidence type="ECO:0000256" key="5">
    <source>
        <dbReference type="PIRSR" id="PIRSR606689-1"/>
    </source>
</evidence>
<dbReference type="PANTHER" id="PTHR11711">
    <property type="entry name" value="ADP RIBOSYLATION FACTOR-RELATED"/>
    <property type="match status" value="1"/>
</dbReference>
<keyword evidence="3 5" id="KW-0547">Nucleotide-binding</keyword>
<dbReference type="GO" id="GO:0003924">
    <property type="term" value="F:GTPase activity"/>
    <property type="evidence" value="ECO:0007669"/>
    <property type="project" value="InterPro"/>
</dbReference>
<dbReference type="InterPro" id="IPR005225">
    <property type="entry name" value="Small_GTP-bd"/>
</dbReference>
<feature type="binding site" evidence="6">
    <location>
        <position position="109"/>
    </location>
    <ligand>
        <name>Mg(2+)</name>
        <dbReference type="ChEBI" id="CHEBI:18420"/>
    </ligand>
</feature>
<dbReference type="InterPro" id="IPR006689">
    <property type="entry name" value="Small_GTPase_ARF/SAR"/>
</dbReference>
<reference evidence="8" key="1">
    <citation type="submission" date="2023-03" db="EMBL/GenBank/DDBJ databases">
        <title>Electrophorus voltai genome.</title>
        <authorList>
            <person name="Bian C."/>
        </authorList>
    </citation>
    <scope>NUCLEOTIDE SEQUENCE</scope>
    <source>
        <strain evidence="8">CB-2022</strain>
        <tissue evidence="8">Muscle</tissue>
    </source>
</reference>
<gene>
    <name evidence="8" type="ORF">P4O66_007574</name>
</gene>
<keyword evidence="6" id="KW-0460">Magnesium</keyword>
<feature type="binding site" evidence="5">
    <location>
        <begin position="215"/>
        <end position="218"/>
    </location>
    <ligand>
        <name>GTP</name>
        <dbReference type="ChEBI" id="CHEBI:37565"/>
    </ligand>
</feature>
<feature type="binding site" evidence="5">
    <location>
        <begin position="102"/>
        <end position="109"/>
    </location>
    <ligand>
        <name>GTP</name>
        <dbReference type="ChEBI" id="CHEBI:37565"/>
    </ligand>
</feature>
<dbReference type="PROSITE" id="PS51417">
    <property type="entry name" value="ARF"/>
    <property type="match status" value="1"/>
</dbReference>
<dbReference type="SMART" id="SM00177">
    <property type="entry name" value="ARF"/>
    <property type="match status" value="1"/>
</dbReference>
<dbReference type="SUPFAM" id="SSF52540">
    <property type="entry name" value="P-loop containing nucleoside triphosphate hydrolases"/>
    <property type="match status" value="1"/>
</dbReference>
<dbReference type="InterPro" id="IPR024156">
    <property type="entry name" value="Small_GTPase_ARF"/>
</dbReference>
<evidence type="ECO:0000256" key="7">
    <source>
        <dbReference type="RuleBase" id="RU003925"/>
    </source>
</evidence>
<feature type="binding site" evidence="6">
    <location>
        <position position="126"/>
    </location>
    <ligand>
        <name>Mg(2+)</name>
        <dbReference type="ChEBI" id="CHEBI:18420"/>
    </ligand>
</feature>
<evidence type="ECO:0000313" key="9">
    <source>
        <dbReference type="Proteomes" id="UP001239994"/>
    </source>
</evidence>
<protein>
    <recommendedName>
        <fullName evidence="2">ADP-ribosylation factor-like protein 6</fullName>
    </recommendedName>
</protein>
<evidence type="ECO:0000256" key="3">
    <source>
        <dbReference type="ARBA" id="ARBA00022741"/>
    </source>
</evidence>
<dbReference type="Gene3D" id="3.40.50.300">
    <property type="entry name" value="P-loop containing nucleotide triphosphate hydrolases"/>
    <property type="match status" value="1"/>
</dbReference>
<dbReference type="GO" id="GO:0005525">
    <property type="term" value="F:GTP binding"/>
    <property type="evidence" value="ECO:0007669"/>
    <property type="project" value="UniProtKB-KW"/>
</dbReference>
<evidence type="ECO:0000256" key="1">
    <source>
        <dbReference type="ARBA" id="ARBA00010290"/>
    </source>
</evidence>
<keyword evidence="6" id="KW-0479">Metal-binding</keyword>
<dbReference type="NCBIfam" id="TIGR00231">
    <property type="entry name" value="small_GTP"/>
    <property type="match status" value="1"/>
</dbReference>
<evidence type="ECO:0000256" key="6">
    <source>
        <dbReference type="PIRSR" id="PIRSR606689-2"/>
    </source>
</evidence>
<comment type="similarity">
    <text evidence="1 7">Belongs to the small GTPase superfamily. Arf family.</text>
</comment>
<evidence type="ECO:0000256" key="4">
    <source>
        <dbReference type="ARBA" id="ARBA00023134"/>
    </source>
</evidence>
<dbReference type="Pfam" id="PF00025">
    <property type="entry name" value="Arf"/>
    <property type="match status" value="1"/>
</dbReference>
<evidence type="ECO:0000313" key="8">
    <source>
        <dbReference type="EMBL" id="KAK1799335.1"/>
    </source>
</evidence>
<dbReference type="InterPro" id="IPR027417">
    <property type="entry name" value="P-loop_NTPase"/>
</dbReference>
<dbReference type="Proteomes" id="UP001239994">
    <property type="component" value="Unassembled WGS sequence"/>
</dbReference>
<dbReference type="FunFam" id="3.40.50.300:FF:001166">
    <property type="entry name" value="ADP-ribosylation factor D"/>
    <property type="match status" value="1"/>
</dbReference>
<dbReference type="EMBL" id="JAROKS010000012">
    <property type="protein sequence ID" value="KAK1799335.1"/>
    <property type="molecule type" value="Genomic_DNA"/>
</dbReference>
<dbReference type="GO" id="GO:0046872">
    <property type="term" value="F:metal ion binding"/>
    <property type="evidence" value="ECO:0007669"/>
    <property type="project" value="UniProtKB-KW"/>
</dbReference>
<comment type="caution">
    <text evidence="8">The sequence shown here is derived from an EMBL/GenBank/DDBJ whole genome shotgun (WGS) entry which is preliminary data.</text>
</comment>
<proteinExistence type="inferred from homology"/>
<dbReference type="AlphaFoldDB" id="A0AAD9DXP5"/>
<organism evidence="8 9">
    <name type="scientific">Electrophorus voltai</name>
    <dbReference type="NCBI Taxonomy" id="2609070"/>
    <lineage>
        <taxon>Eukaryota</taxon>
        <taxon>Metazoa</taxon>
        <taxon>Chordata</taxon>
        <taxon>Craniata</taxon>
        <taxon>Vertebrata</taxon>
        <taxon>Euteleostomi</taxon>
        <taxon>Actinopterygii</taxon>
        <taxon>Neopterygii</taxon>
        <taxon>Teleostei</taxon>
        <taxon>Ostariophysi</taxon>
        <taxon>Gymnotiformes</taxon>
        <taxon>Gymnotoidei</taxon>
        <taxon>Gymnotidae</taxon>
        <taxon>Electrophorus</taxon>
    </lineage>
</organism>
<keyword evidence="4 5" id="KW-0342">GTP-binding</keyword>
<accession>A0AAD9DXP5</accession>
<name>A0AAD9DXP5_9TELE</name>
<dbReference type="CDD" id="cd04153">
    <property type="entry name" value="Arl5_Arl8"/>
    <property type="match status" value="1"/>
</dbReference>
<dbReference type="SMART" id="SM00178">
    <property type="entry name" value="SAR"/>
    <property type="match status" value="1"/>
</dbReference>
<sequence length="269" mass="30907">MRGGREGQRGLKCLKLYLFTTQRNSTVSFPAYHLYICTREMLFFNYHRKCFTSYMSSPSKRGTLMPSQWIQNCHQRFLKMGVLFTKLMALFGDKEHKVLIVGLDNAGKTTILYQFLTKEAVFTTPTIGSNVEEINVNKTRFLVWDIGGQETFRASWNTYYCNTEIVILVVDSTDRERLSLTKEELHRMLAHEFMYYVGYVHIQELQNASVLILANKQDMRNSMSAAEISHSLTLSSLTAHTWHIQACCALTGEGLPASLDWMRSQVLAN</sequence>
<evidence type="ECO:0000256" key="2">
    <source>
        <dbReference type="ARBA" id="ARBA00019766"/>
    </source>
</evidence>
<keyword evidence="9" id="KW-1185">Reference proteome</keyword>
<dbReference type="PROSITE" id="PS51419">
    <property type="entry name" value="RAB"/>
    <property type="match status" value="1"/>
</dbReference>